<sequence>MDMDKATTAAEVVGVGLGIREGGVAASKARNARISVRRPPIGMDLGMDTEAFLELYDKIVAKRKRRNMEKPVARLARISACHAWMMRARNAWRMRARRRAAAAAAAPAESAAAPAPLRLFDEERPPAAAASAAS</sequence>
<dbReference type="EMBL" id="JAAALK010000079">
    <property type="protein sequence ID" value="KAG8100358.1"/>
    <property type="molecule type" value="Genomic_DNA"/>
</dbReference>
<dbReference type="Proteomes" id="UP000729402">
    <property type="component" value="Unassembled WGS sequence"/>
</dbReference>
<dbReference type="AlphaFoldDB" id="A0A8J5WZK0"/>
<protein>
    <submittedName>
        <fullName evidence="1">Uncharacterized protein</fullName>
    </submittedName>
</protein>
<name>A0A8J5WZK0_ZIZPA</name>
<evidence type="ECO:0000313" key="2">
    <source>
        <dbReference type="Proteomes" id="UP000729402"/>
    </source>
</evidence>
<accession>A0A8J5WZK0</accession>
<reference evidence="1" key="1">
    <citation type="journal article" date="2021" name="bioRxiv">
        <title>Whole Genome Assembly and Annotation of Northern Wild Rice, Zizania palustris L., Supports a Whole Genome Duplication in the Zizania Genus.</title>
        <authorList>
            <person name="Haas M."/>
            <person name="Kono T."/>
            <person name="Macchietto M."/>
            <person name="Millas R."/>
            <person name="McGilp L."/>
            <person name="Shao M."/>
            <person name="Duquette J."/>
            <person name="Hirsch C.N."/>
            <person name="Kimball J."/>
        </authorList>
    </citation>
    <scope>NUCLEOTIDE SEQUENCE</scope>
    <source>
        <tissue evidence="1">Fresh leaf tissue</tissue>
    </source>
</reference>
<gene>
    <name evidence="1" type="ORF">GUJ93_ZPchr0013g36792</name>
</gene>
<comment type="caution">
    <text evidence="1">The sequence shown here is derived from an EMBL/GenBank/DDBJ whole genome shotgun (WGS) entry which is preliminary data.</text>
</comment>
<organism evidence="1 2">
    <name type="scientific">Zizania palustris</name>
    <name type="common">Northern wild rice</name>
    <dbReference type="NCBI Taxonomy" id="103762"/>
    <lineage>
        <taxon>Eukaryota</taxon>
        <taxon>Viridiplantae</taxon>
        <taxon>Streptophyta</taxon>
        <taxon>Embryophyta</taxon>
        <taxon>Tracheophyta</taxon>
        <taxon>Spermatophyta</taxon>
        <taxon>Magnoliopsida</taxon>
        <taxon>Liliopsida</taxon>
        <taxon>Poales</taxon>
        <taxon>Poaceae</taxon>
        <taxon>BOP clade</taxon>
        <taxon>Oryzoideae</taxon>
        <taxon>Oryzeae</taxon>
        <taxon>Zizaniinae</taxon>
        <taxon>Zizania</taxon>
    </lineage>
</organism>
<keyword evidence="2" id="KW-1185">Reference proteome</keyword>
<proteinExistence type="predicted"/>
<reference evidence="1" key="2">
    <citation type="submission" date="2021-02" db="EMBL/GenBank/DDBJ databases">
        <authorList>
            <person name="Kimball J.A."/>
            <person name="Haas M.W."/>
            <person name="Macchietto M."/>
            <person name="Kono T."/>
            <person name="Duquette J."/>
            <person name="Shao M."/>
        </authorList>
    </citation>
    <scope>NUCLEOTIDE SEQUENCE</scope>
    <source>
        <tissue evidence="1">Fresh leaf tissue</tissue>
    </source>
</reference>
<evidence type="ECO:0000313" key="1">
    <source>
        <dbReference type="EMBL" id="KAG8100358.1"/>
    </source>
</evidence>